<dbReference type="SMART" id="SM00327">
    <property type="entry name" value="VWA"/>
    <property type="match status" value="2"/>
</dbReference>
<feature type="domain" description="VWFA" evidence="2">
    <location>
        <begin position="1001"/>
        <end position="1195"/>
    </location>
</feature>
<dbReference type="Gene3D" id="3.40.50.410">
    <property type="entry name" value="von Willebrand factor, type A domain"/>
    <property type="match status" value="3"/>
</dbReference>
<dbReference type="Bgee" id="ENSXETG00000031032">
    <property type="expression patterns" value="Expressed in testis and 6 other cell types or tissues"/>
</dbReference>
<dbReference type="RefSeq" id="XP_002932027.4">
    <property type="nucleotide sequence ID" value="XM_002931981.5"/>
</dbReference>
<evidence type="ECO:0000256" key="1">
    <source>
        <dbReference type="SAM" id="MobiDB-lite"/>
    </source>
</evidence>
<gene>
    <name evidence="3" type="primary">vwa3a</name>
</gene>
<dbReference type="GeneTree" id="ENSGT00940000159290"/>
<dbReference type="InParanoid" id="A0A6I8R1B3"/>
<dbReference type="CTD" id="146177"/>
<dbReference type="AlphaFoldDB" id="A0A6I8R1B3"/>
<protein>
    <submittedName>
        <fullName evidence="3">von Willebrand factor A domain containing 3A</fullName>
    </submittedName>
</protein>
<evidence type="ECO:0000313" key="3">
    <source>
        <dbReference type="Ensembl" id="ENSXETP00000074306"/>
    </source>
</evidence>
<evidence type="ECO:0000259" key="2">
    <source>
        <dbReference type="PROSITE" id="PS50234"/>
    </source>
</evidence>
<reference evidence="3" key="1">
    <citation type="journal article" date="2010" name="Science">
        <title>The genome of the Western clawed frog Xenopus tropicalis.</title>
        <authorList>
            <person name="Hellsten U."/>
            <person name="Harland R.M."/>
            <person name="Gilchrist M.J."/>
            <person name="Hendrix D."/>
            <person name="Jurka J."/>
            <person name="Kapitonov V."/>
            <person name="Ovcharenko I."/>
            <person name="Putnam N.H."/>
            <person name="Shu S."/>
            <person name="Taher L."/>
            <person name="Blitz I.L."/>
            <person name="Blumberg B."/>
            <person name="Dichmann D.S."/>
            <person name="Dubchak I."/>
            <person name="Amaya E."/>
            <person name="Detter J.C."/>
            <person name="Fletcher R."/>
            <person name="Gerhard D.S."/>
            <person name="Goodstein D."/>
            <person name="Graves T."/>
            <person name="Grigoriev I.V."/>
            <person name="Grimwood J."/>
            <person name="Kawashima T."/>
            <person name="Lindquist E."/>
            <person name="Lucas S.M."/>
            <person name="Mead P.E."/>
            <person name="Mitros T."/>
            <person name="Ogino H."/>
            <person name="Ohta Y."/>
            <person name="Poliakov A.V."/>
            <person name="Pollet N."/>
            <person name="Robert J."/>
            <person name="Salamov A."/>
            <person name="Sater A.K."/>
            <person name="Schmutz J."/>
            <person name="Terry A."/>
            <person name="Vize P.D."/>
            <person name="Warren W.C."/>
            <person name="Wells D."/>
            <person name="Wills A."/>
            <person name="Wilson R.K."/>
            <person name="Zimmerman L.B."/>
            <person name="Zorn A.M."/>
            <person name="Grainger R."/>
            <person name="Grammer T."/>
            <person name="Khokha M.K."/>
            <person name="Richardson P.M."/>
            <person name="Rokhsar D.S."/>
        </authorList>
    </citation>
    <scope>NUCLEOTIDE SEQUENCE [LARGE SCALE GENOMIC DNA]</scope>
    <source>
        <strain evidence="3">Nigerian</strain>
    </source>
</reference>
<feature type="region of interest" description="Disordered" evidence="1">
    <location>
        <begin position="829"/>
        <end position="848"/>
    </location>
</feature>
<dbReference type="Ensembl" id="ENSXETT00000083328">
    <property type="protein sequence ID" value="ENSXETP00000074306"/>
    <property type="gene ID" value="ENSXETG00000031032"/>
</dbReference>
<accession>A0A6I8R1B3</accession>
<dbReference type="InterPro" id="IPR036465">
    <property type="entry name" value="vWFA_dom_sf"/>
</dbReference>
<feature type="compositionally biased region" description="Basic and acidic residues" evidence="1">
    <location>
        <begin position="835"/>
        <end position="847"/>
    </location>
</feature>
<proteinExistence type="predicted"/>
<dbReference type="PANTHER" id="PTHR46478:SF1">
    <property type="entry name" value="VON WILLEBRAND FACTOR A DOMAIN-CONTAINING PROTEIN 3A"/>
    <property type="match status" value="1"/>
</dbReference>
<dbReference type="PANTHER" id="PTHR46478">
    <property type="entry name" value="VON WILLEBRAND FACTOR A DOMAIN-CONTAINING PROTEIN 3A"/>
    <property type="match status" value="1"/>
</dbReference>
<dbReference type="OrthoDB" id="299997at2759"/>
<name>A0A6I8R1B3_XENTR</name>
<dbReference type="PROSITE" id="PS50234">
    <property type="entry name" value="VWFA"/>
    <property type="match status" value="1"/>
</dbReference>
<dbReference type="SUPFAM" id="SSF53300">
    <property type="entry name" value="vWA-like"/>
    <property type="match status" value="3"/>
</dbReference>
<reference evidence="3" key="2">
    <citation type="submission" date="2020-05" db="UniProtKB">
        <authorList>
            <consortium name="Ensembl"/>
        </authorList>
    </citation>
    <scope>IDENTIFICATION</scope>
</reference>
<dbReference type="KEGG" id="xtr:100490749"/>
<dbReference type="InterPro" id="IPR002035">
    <property type="entry name" value="VWF_A"/>
</dbReference>
<dbReference type="Pfam" id="PF13768">
    <property type="entry name" value="VWA_3"/>
    <property type="match status" value="3"/>
</dbReference>
<organism evidence="3">
    <name type="scientific">Xenopus tropicalis</name>
    <name type="common">Western clawed frog</name>
    <name type="synonym">Silurana tropicalis</name>
    <dbReference type="NCBI Taxonomy" id="8364"/>
    <lineage>
        <taxon>Eukaryota</taxon>
        <taxon>Metazoa</taxon>
        <taxon>Chordata</taxon>
        <taxon>Craniata</taxon>
        <taxon>Vertebrata</taxon>
        <taxon>Euteleostomi</taxon>
        <taxon>Amphibia</taxon>
        <taxon>Batrachia</taxon>
        <taxon>Anura</taxon>
        <taxon>Pipoidea</taxon>
        <taxon>Pipidae</taxon>
        <taxon>Xenopodinae</taxon>
        <taxon>Xenopus</taxon>
        <taxon>Silurana</taxon>
    </lineage>
</organism>
<dbReference type="FunCoup" id="A0A6I8R1B3">
    <property type="interactions" value="5"/>
</dbReference>
<sequence>MLSTGCSPVGRAYGLLCYHGDVCNNRFLRRFSLRDLQDAGNVLVLLNSLQDTQMDLHTKNMADILENDQFFKTSWPQAEDQSRPLPIKARPAWKDVKINNLEYDNGLMVTHVNQTQDLLRLKGTEDRIKEMQSSEEWLHSLGIVSMQLTIQDLLNMGHIVMKPAKKGAKHLEFSTHTINEFESKLHEAIDLYQKRINWIMEGSRKMFGLIKGNSVGLLIESSDLNSGPRRLDFLRGLLCLVDEQLCYKKQLFLLSFGTEVHSLWESAKDVNIRLLHETRQWIQELQPQGGCNLLRALKRVLQVQELDSLVIVVSSCPDQTEEALSDYIQQCTIGRTIQIHIIAFDSLGQGTLRSLAGAVGGRFHCYSSGKEHEIYSSTDIQLLLNEIQAAINVLNQIKEMRHGMLGDSLISIMQELSTELEKVSPSAFLPKPPNHDGPLNIEIPNFSPKTSAEWLKKNGLKAKKLSLYQILAPNAYSLVEEFVPILQKTVSSTLHERAMMQFEWHDGTVKNIHVDPPVLREYQRQLAKMARTYEKRIDWLTNGSRRLWGAVCEKRVVLLVDISLSNSMHIIHIQHSLRLLLEEQMSNKDLFNIIAFGSEITSWKSEMVPPTAENLQRAWKWVLSLNCEGGRNVLGAMRRAVEVNFIDNENQESQGIYLFTSGVPDQDLHTVSAYLSEATSGSDLQLHVCLFSVGEMNVEDLTEDTNNTTGILKDLAHISNGRFHWFDEKGLIESDDISFLISEMEKAMNYSSKCALLVESLKQRSGIKEEVISEGEIITFPKEKYKLQKLPLPRPTALTLARMGAKEDQEGKKDLKVLMWRPNSAKAEIPPAQPMKDRLQTSTEKKVNGKKQSKMSFDVFYTENGKNVGVVYKDYPATKTVRKSVPFIVLPKEEEFCSTKLWLKKYSLKKLKLELPKLMFGPDCTHQKKMVPTLHKKVSAKYCTIFPSIEVNGVVRHLQFQPKELDEYVDQVEKLLRRYLQRMQWLLSGSRRVFGTILESNVCILIDASSSMAPFFSELQKALTSVLWEQLRTRSIRFNMISFSESIDCWQECLVLATDEACQDAVQWLASLIPQGNTCIFHALQRGFEFADVQGLYLLTDGKPDTSYHLLQTESLIKSHKPKVHTISFNPSERGGNEFLRTLASLSGGRFHSCHGDRDGHYVAHRMLTEGFTDEDDPVLPVFEGDDLKRLAREINKARQFVTQARSFRSLIEEKQKLSSKDVSLEGSRLCDNGDELSTGSAV</sequence>
<dbReference type="GeneID" id="100490749"/>